<keyword evidence="2" id="KW-1185">Reference proteome</keyword>
<gene>
    <name evidence="1" type="ORF">H5410_045020</name>
</gene>
<evidence type="ECO:0000313" key="2">
    <source>
        <dbReference type="Proteomes" id="UP000824120"/>
    </source>
</evidence>
<comment type="caution">
    <text evidence="1">The sequence shown here is derived from an EMBL/GenBank/DDBJ whole genome shotgun (WGS) entry which is preliminary data.</text>
</comment>
<name>A0A9J5X9U9_SOLCO</name>
<feature type="non-terminal residue" evidence="1">
    <location>
        <position position="1"/>
    </location>
</feature>
<dbReference type="AlphaFoldDB" id="A0A9J5X9U9"/>
<accession>A0A9J5X9U9</accession>
<reference evidence="1 2" key="1">
    <citation type="submission" date="2020-09" db="EMBL/GenBank/DDBJ databases">
        <title>De no assembly of potato wild relative species, Solanum commersonii.</title>
        <authorList>
            <person name="Cho K."/>
        </authorList>
    </citation>
    <scope>NUCLEOTIDE SEQUENCE [LARGE SCALE GENOMIC DNA]</scope>
    <source>
        <strain evidence="1">LZ3.2</strain>
        <tissue evidence="1">Leaf</tissue>
    </source>
</reference>
<dbReference type="Proteomes" id="UP000824120">
    <property type="component" value="Chromosome 9"/>
</dbReference>
<evidence type="ECO:0000313" key="1">
    <source>
        <dbReference type="EMBL" id="KAG5584586.1"/>
    </source>
</evidence>
<dbReference type="EMBL" id="JACXVP010000009">
    <property type="protein sequence ID" value="KAG5584586.1"/>
    <property type="molecule type" value="Genomic_DNA"/>
</dbReference>
<organism evidence="1 2">
    <name type="scientific">Solanum commersonii</name>
    <name type="common">Commerson's wild potato</name>
    <name type="synonym">Commerson's nightshade</name>
    <dbReference type="NCBI Taxonomy" id="4109"/>
    <lineage>
        <taxon>Eukaryota</taxon>
        <taxon>Viridiplantae</taxon>
        <taxon>Streptophyta</taxon>
        <taxon>Embryophyta</taxon>
        <taxon>Tracheophyta</taxon>
        <taxon>Spermatophyta</taxon>
        <taxon>Magnoliopsida</taxon>
        <taxon>eudicotyledons</taxon>
        <taxon>Gunneridae</taxon>
        <taxon>Pentapetalae</taxon>
        <taxon>asterids</taxon>
        <taxon>lamiids</taxon>
        <taxon>Solanales</taxon>
        <taxon>Solanaceae</taxon>
        <taxon>Solanoideae</taxon>
        <taxon>Solaneae</taxon>
        <taxon>Solanum</taxon>
    </lineage>
</organism>
<protein>
    <submittedName>
        <fullName evidence="1">Uncharacterized protein</fullName>
    </submittedName>
</protein>
<proteinExistence type="predicted"/>
<sequence length="61" mass="6752">HVLYESKSGIAAKRYNILEVISRGYHVILATIVLEATRLGVKLNFYDIGNLTIAIVISYSA</sequence>